<dbReference type="Gene3D" id="3.40.640.10">
    <property type="entry name" value="Type I PLP-dependent aspartate aminotransferase-like (Major domain)"/>
    <property type="match status" value="1"/>
</dbReference>
<evidence type="ECO:0000256" key="2">
    <source>
        <dbReference type="ARBA" id="ARBA00037999"/>
    </source>
</evidence>
<dbReference type="PANTHER" id="PTHR30244:SF36">
    <property type="entry name" value="3-OXO-GLUCOSE-6-PHOSPHATE:GLUTAMATE AMINOTRANSFERASE"/>
    <property type="match status" value="1"/>
</dbReference>
<dbReference type="GO" id="GO:0000271">
    <property type="term" value="P:polysaccharide biosynthetic process"/>
    <property type="evidence" value="ECO:0007669"/>
    <property type="project" value="TreeGrafter"/>
</dbReference>
<dbReference type="Gene3D" id="3.90.1150.10">
    <property type="entry name" value="Aspartate Aminotransferase, domain 1"/>
    <property type="match status" value="1"/>
</dbReference>
<dbReference type="AlphaFoldDB" id="A0A364NXQ7"/>
<gene>
    <name evidence="6" type="ORF">CU669_11190</name>
</gene>
<evidence type="ECO:0000256" key="5">
    <source>
        <dbReference type="RuleBase" id="RU004508"/>
    </source>
</evidence>
<comment type="similarity">
    <text evidence="2 5">Belongs to the DegT/DnrJ/EryC1 family.</text>
</comment>
<accession>A0A364NXQ7</accession>
<keyword evidence="1 4" id="KW-0663">Pyridoxal phosphate</keyword>
<dbReference type="RefSeq" id="WP_112144658.1">
    <property type="nucleotide sequence ID" value="NZ_PGTO01000007.1"/>
</dbReference>
<sequence>MKVPFADLGLQYRTIKSEIDAAMARVVETSAFIGGAPVAEFESAFASFLGIGHCIGCGNGTDAIEIALRALGIGPGDEVITAANSFIASSEAITNAGAKVVFVDCDPVTYCLDLSKLRNAITPRVKAIIPVHLYGRPAEMPTIMDMARAHGVKVVEDCAQAHGAKLDGRMVGTFGDVGCFSFYPGKNLGAYGDAGAMVTSDPSLAAKMRMWANHGRMSKYDHQFEGVNSRLDGLQAAVLTVKLGHLDAWTQGRRRAAADYAQGLDGSGLELPSDPPGGRHVHHLYVVRVKDRERVQVALGEAGISSGVHYPVALPNLTAYQKLGHRPKDFPVASRYQDEVLSLPMFPEITAEQIAWVCERLRAVL</sequence>
<dbReference type="EMBL" id="PGTO01000007">
    <property type="protein sequence ID" value="RAU21862.1"/>
    <property type="molecule type" value="Genomic_DNA"/>
</dbReference>
<protein>
    <submittedName>
        <fullName evidence="6">Erythromycin biosynthesis sensory transduction protein eryC1</fullName>
    </submittedName>
</protein>
<reference evidence="6 7" key="1">
    <citation type="submission" date="2017-11" db="EMBL/GenBank/DDBJ databases">
        <title>Draft genome sequence of magnetotactic bacterium Magnetospirillum kuznetsovii LBB-42.</title>
        <authorList>
            <person name="Grouzdev D.S."/>
            <person name="Rysina M.S."/>
            <person name="Baslerov R.V."/>
            <person name="Koziaeva V."/>
        </authorList>
    </citation>
    <scope>NUCLEOTIDE SEQUENCE [LARGE SCALE GENOMIC DNA]</scope>
    <source>
        <strain evidence="6 7">LBB-42</strain>
    </source>
</reference>
<evidence type="ECO:0000313" key="7">
    <source>
        <dbReference type="Proteomes" id="UP000251075"/>
    </source>
</evidence>
<dbReference type="Proteomes" id="UP000251075">
    <property type="component" value="Unassembled WGS sequence"/>
</dbReference>
<dbReference type="PANTHER" id="PTHR30244">
    <property type="entry name" value="TRANSAMINASE"/>
    <property type="match status" value="1"/>
</dbReference>
<dbReference type="CDD" id="cd00616">
    <property type="entry name" value="AHBA_syn"/>
    <property type="match status" value="1"/>
</dbReference>
<organism evidence="6 7">
    <name type="scientific">Paramagnetospirillum kuznetsovii</name>
    <dbReference type="NCBI Taxonomy" id="2053833"/>
    <lineage>
        <taxon>Bacteria</taxon>
        <taxon>Pseudomonadati</taxon>
        <taxon>Pseudomonadota</taxon>
        <taxon>Alphaproteobacteria</taxon>
        <taxon>Rhodospirillales</taxon>
        <taxon>Magnetospirillaceae</taxon>
        <taxon>Paramagnetospirillum</taxon>
    </lineage>
</organism>
<feature type="active site" description="Proton acceptor" evidence="3">
    <location>
        <position position="186"/>
    </location>
</feature>
<evidence type="ECO:0000313" key="6">
    <source>
        <dbReference type="EMBL" id="RAU21862.1"/>
    </source>
</evidence>
<name>A0A364NXQ7_9PROT</name>
<evidence type="ECO:0000256" key="1">
    <source>
        <dbReference type="ARBA" id="ARBA00022898"/>
    </source>
</evidence>
<dbReference type="GO" id="GO:0008483">
    <property type="term" value="F:transaminase activity"/>
    <property type="evidence" value="ECO:0007669"/>
    <property type="project" value="TreeGrafter"/>
</dbReference>
<dbReference type="PIRSF" id="PIRSF000390">
    <property type="entry name" value="PLP_StrS"/>
    <property type="match status" value="1"/>
</dbReference>
<comment type="caution">
    <text evidence="6">The sequence shown here is derived from an EMBL/GenBank/DDBJ whole genome shotgun (WGS) entry which is preliminary data.</text>
</comment>
<dbReference type="FunFam" id="3.40.640.10:FF:000089">
    <property type="entry name" value="Aminotransferase, DegT/DnrJ/EryC1/StrS family"/>
    <property type="match status" value="1"/>
</dbReference>
<keyword evidence="7" id="KW-1185">Reference proteome</keyword>
<dbReference type="OrthoDB" id="9768668at2"/>
<dbReference type="InterPro" id="IPR015422">
    <property type="entry name" value="PyrdxlP-dep_Trfase_small"/>
</dbReference>
<feature type="modified residue" description="N6-(pyridoxal phosphate)lysine" evidence="4">
    <location>
        <position position="186"/>
    </location>
</feature>
<dbReference type="InterPro" id="IPR015421">
    <property type="entry name" value="PyrdxlP-dep_Trfase_major"/>
</dbReference>
<proteinExistence type="inferred from homology"/>
<dbReference type="SUPFAM" id="SSF53383">
    <property type="entry name" value="PLP-dependent transferases"/>
    <property type="match status" value="1"/>
</dbReference>
<evidence type="ECO:0000256" key="3">
    <source>
        <dbReference type="PIRSR" id="PIRSR000390-1"/>
    </source>
</evidence>
<dbReference type="Pfam" id="PF01041">
    <property type="entry name" value="DegT_DnrJ_EryC1"/>
    <property type="match status" value="1"/>
</dbReference>
<evidence type="ECO:0000256" key="4">
    <source>
        <dbReference type="PIRSR" id="PIRSR000390-2"/>
    </source>
</evidence>
<dbReference type="InterPro" id="IPR000653">
    <property type="entry name" value="DegT/StrS_aminotransferase"/>
</dbReference>
<dbReference type="InterPro" id="IPR015424">
    <property type="entry name" value="PyrdxlP-dep_Trfase"/>
</dbReference>
<dbReference type="GO" id="GO:0030170">
    <property type="term" value="F:pyridoxal phosphate binding"/>
    <property type="evidence" value="ECO:0007669"/>
    <property type="project" value="UniProtKB-ARBA"/>
</dbReference>